<gene>
    <name evidence="1" type="ORF">K3G42_023123</name>
</gene>
<organism evidence="1 2">
    <name type="scientific">Sphaerodactylus townsendi</name>
    <dbReference type="NCBI Taxonomy" id="933632"/>
    <lineage>
        <taxon>Eukaryota</taxon>
        <taxon>Metazoa</taxon>
        <taxon>Chordata</taxon>
        <taxon>Craniata</taxon>
        <taxon>Vertebrata</taxon>
        <taxon>Euteleostomi</taxon>
        <taxon>Lepidosauria</taxon>
        <taxon>Squamata</taxon>
        <taxon>Bifurcata</taxon>
        <taxon>Gekkota</taxon>
        <taxon>Sphaerodactylidae</taxon>
        <taxon>Sphaerodactylus</taxon>
    </lineage>
</organism>
<reference evidence="1" key="1">
    <citation type="submission" date="2021-08" db="EMBL/GenBank/DDBJ databases">
        <title>The first chromosome-level gecko genome reveals the dynamic sex chromosomes of Neotropical dwarf geckos (Sphaerodactylidae: Sphaerodactylus).</title>
        <authorList>
            <person name="Pinto B.J."/>
            <person name="Keating S.E."/>
            <person name="Gamble T."/>
        </authorList>
    </citation>
    <scope>NUCLEOTIDE SEQUENCE</scope>
    <source>
        <strain evidence="1">TG3544</strain>
    </source>
</reference>
<evidence type="ECO:0000313" key="1">
    <source>
        <dbReference type="EMBL" id="KAH8002333.1"/>
    </source>
</evidence>
<keyword evidence="2" id="KW-1185">Reference proteome</keyword>
<evidence type="ECO:0000313" key="2">
    <source>
        <dbReference type="Proteomes" id="UP000827872"/>
    </source>
</evidence>
<dbReference type="EMBL" id="CM037621">
    <property type="protein sequence ID" value="KAH8002333.1"/>
    <property type="molecule type" value="Genomic_DNA"/>
</dbReference>
<comment type="caution">
    <text evidence="1">The sequence shown here is derived from an EMBL/GenBank/DDBJ whole genome shotgun (WGS) entry which is preliminary data.</text>
</comment>
<proteinExistence type="predicted"/>
<dbReference type="Proteomes" id="UP000827872">
    <property type="component" value="Linkage Group LG08"/>
</dbReference>
<protein>
    <submittedName>
        <fullName evidence="1">Uncharacterized protein</fullName>
    </submittedName>
</protein>
<accession>A0ACB8FBD7</accession>
<name>A0ACB8FBD7_9SAUR</name>
<sequence length="88" mass="10273">MTVVDAASLRRQIIKLNRRLQLLEEENKERAKREMIMYSITKKVNYELMPLSWSKLRYALNTTSGKVTSTQHPGRRRLASCGTKSARY</sequence>